<dbReference type="EMBL" id="CP055153">
    <property type="protein sequence ID" value="QMU27907.1"/>
    <property type="molecule type" value="Genomic_DNA"/>
</dbReference>
<gene>
    <name evidence="3" type="ORF">HUW48_07560</name>
</gene>
<evidence type="ECO:0000313" key="3">
    <source>
        <dbReference type="EMBL" id="QMU27907.1"/>
    </source>
</evidence>
<dbReference type="Proteomes" id="UP000514509">
    <property type="component" value="Chromosome"/>
</dbReference>
<dbReference type="Pfam" id="PF18962">
    <property type="entry name" value="Por_Secre_tail"/>
    <property type="match status" value="1"/>
</dbReference>
<dbReference type="KEGG" id="add:HUW48_07560"/>
<proteinExistence type="predicted"/>
<evidence type="ECO:0000313" key="4">
    <source>
        <dbReference type="Proteomes" id="UP000514509"/>
    </source>
</evidence>
<evidence type="ECO:0000259" key="2">
    <source>
        <dbReference type="Pfam" id="PF20009"/>
    </source>
</evidence>
<sequence length="1151" mass="124878">MKVFFYPTQPLAFFSNWQHWLAILFLLNIASGAYAQSKEWDQTYGGVIITSGTQTYGSSYLQSVITTNSGYLLGGRSNSLIGNDKTQGRRGNYDYWLVSTDNRGNKLWDKRYGGSGQEDLQVVVNTADGGYLLGGTSSSGIGGDKTQASQGGQDYWIVKISADGSKLWDKRFGGNGNDVLKALVAAPGGGFILGGYSNSGATGDKTQASRGSNDFWIIRIDESGNKIWDRRYGGSDNDVFKSLVITLDGGFLLAGSSSSGIGGDKSEPAWGGIQPDYWVIKVNSSGTKIWDKRLGGKSSDELEALVATPDGGYVLGGLSYSFPEGDKTDTQGWFEVGIGEYWLIKIDGKGNKLWDKTVNGTSHVVNSLIPTTDGGFLVGGGNPTDEMNDVDDYWVAKVNSIGNTVWEKYISGVGKDYLTSILATETNEILLGGWSDSGMGNDKSGAKKGLYDYWLVKLQEVSCIPVITYGCDDLNIIQSFQFNTLSNNASGCDPQGKGYSSYPPTGNFTTTVTRDQTYTITVQASLTEDFEQGFGVWIDYNNDNDFDDAGEFVLSTPIVFDGYTGTIVIPATAMPGQHRLRVRSHFANEITSDESCTEFDYGETEDYIITINNSAIYAAWNKRFGGLGRDSYTDVIRTTDGGYLVGGYTGSEDTGDKSQPSRGAIDYWIVKLDAAGNKLWDKRYGGPGNDYLNRLIATLDGGYLLGGSSESGAGGDKTQNNRGDRDYWLVKINSAGVKQWDKRYGGSGYDELSKITQLSTGEYFVAGYSSSPASFEKSQGSQGGRDYWVLKLNAAGTKLWDRRFGGNLNDNLENFLLTPDGGYLLGGASASGLSGDRSQLSRGGEDYWVVRLDSEGNKVWDRRYGGSDKDHLFSMGRLSNTAFYLGGYSLSGQDGDKSQNSQGGKDYWLVVINSAGEKLWDKRFGGSLDDELRSVIRTADGGYLLGGKSDSPLSGEKSQNSRGSSDYWIVKLTSSGSKQWDQRFGGVGYEELRNMVSTPDGGYLLGGRSESGISGDKSQPSQGGQDYWLVKVALSGSNAAVEEEEIIGAKRESTEMELANGKILESSLAVRPNPFTEHLQVSFTLPQSEGVSVKVYNSQGQEMTTLFQGQAESGRTYQVQWQPKTNQAAGLYLLRLRSTTQTLTQKVILAK</sequence>
<feature type="domain" description="GEVED" evidence="2">
    <location>
        <begin position="534"/>
        <end position="610"/>
    </location>
</feature>
<organism evidence="3 4">
    <name type="scientific">Adhaeribacter radiodurans</name>
    <dbReference type="NCBI Taxonomy" id="2745197"/>
    <lineage>
        <taxon>Bacteria</taxon>
        <taxon>Pseudomonadati</taxon>
        <taxon>Bacteroidota</taxon>
        <taxon>Cytophagia</taxon>
        <taxon>Cytophagales</taxon>
        <taxon>Hymenobacteraceae</taxon>
        <taxon>Adhaeribacter</taxon>
    </lineage>
</organism>
<dbReference type="RefSeq" id="WP_182415097.1">
    <property type="nucleotide sequence ID" value="NZ_CP055153.1"/>
</dbReference>
<dbReference type="Pfam" id="PF20009">
    <property type="entry name" value="GEVED"/>
    <property type="match status" value="1"/>
</dbReference>
<dbReference type="Gene3D" id="2.60.40.4070">
    <property type="match status" value="1"/>
</dbReference>
<dbReference type="NCBIfam" id="TIGR04183">
    <property type="entry name" value="Por_Secre_tail"/>
    <property type="match status" value="1"/>
</dbReference>
<dbReference type="InterPro" id="IPR045474">
    <property type="entry name" value="GEVED"/>
</dbReference>
<evidence type="ECO:0000259" key="1">
    <source>
        <dbReference type="Pfam" id="PF18962"/>
    </source>
</evidence>
<protein>
    <submittedName>
        <fullName evidence="3">T9SS type A sorting domain-containing protein</fullName>
    </submittedName>
</protein>
<dbReference type="AlphaFoldDB" id="A0A7L7L529"/>
<keyword evidence="4" id="KW-1185">Reference proteome</keyword>
<reference evidence="3 4" key="1">
    <citation type="submission" date="2020-06" db="EMBL/GenBank/DDBJ databases">
        <authorList>
            <person name="Hwang Y.J."/>
        </authorList>
    </citation>
    <scope>NUCLEOTIDE SEQUENCE [LARGE SCALE GENOMIC DNA]</scope>
    <source>
        <strain evidence="3 4">KUDC8001</strain>
    </source>
</reference>
<dbReference type="PANTHER" id="PTHR42754">
    <property type="entry name" value="ENDOGLUCANASE"/>
    <property type="match status" value="1"/>
</dbReference>
<accession>A0A7L7L529</accession>
<feature type="domain" description="Secretion system C-terminal sorting" evidence="1">
    <location>
        <begin position="1072"/>
        <end position="1148"/>
    </location>
</feature>
<reference evidence="3 4" key="2">
    <citation type="submission" date="2020-08" db="EMBL/GenBank/DDBJ databases">
        <title>Adhaeribacter dokdonensis sp. nov., isolated from the rhizosphere of Elymus tsukushiensis, a plant native to the Dokdo Islands, Republic of Korea.</title>
        <authorList>
            <person name="Ghim S.Y."/>
        </authorList>
    </citation>
    <scope>NUCLEOTIDE SEQUENCE [LARGE SCALE GENOMIC DNA]</scope>
    <source>
        <strain evidence="3 4">KUDC8001</strain>
    </source>
</reference>
<dbReference type="PANTHER" id="PTHR42754:SF1">
    <property type="entry name" value="LIPOPROTEIN"/>
    <property type="match status" value="1"/>
</dbReference>
<name>A0A7L7L529_9BACT</name>
<dbReference type="InterPro" id="IPR026444">
    <property type="entry name" value="Secre_tail"/>
</dbReference>